<accession>A0ACC5R400</accession>
<dbReference type="Proteomes" id="UP000616151">
    <property type="component" value="Unassembled WGS sequence"/>
</dbReference>
<dbReference type="EC" id="3.5.1.4" evidence="1"/>
<comment type="caution">
    <text evidence="1">The sequence shown here is derived from an EMBL/GenBank/DDBJ whole genome shotgun (WGS) entry which is preliminary data.</text>
</comment>
<dbReference type="EMBL" id="JAENHL010000007">
    <property type="protein sequence ID" value="MBK1867333.1"/>
    <property type="molecule type" value="Genomic_DNA"/>
</dbReference>
<keyword evidence="2" id="KW-1185">Reference proteome</keyword>
<name>A0ACC5R400_9HYPH</name>
<protein>
    <submittedName>
        <fullName evidence="1">Amidase</fullName>
        <ecNumber evidence="1">3.5.1.4</ecNumber>
    </submittedName>
</protein>
<keyword evidence="1" id="KW-0378">Hydrolase</keyword>
<evidence type="ECO:0000313" key="1">
    <source>
        <dbReference type="EMBL" id="MBK1867333.1"/>
    </source>
</evidence>
<reference evidence="1" key="1">
    <citation type="submission" date="2021-01" db="EMBL/GenBank/DDBJ databases">
        <authorList>
            <person name="Sun Q."/>
        </authorList>
    </citation>
    <scope>NUCLEOTIDE SEQUENCE</scope>
    <source>
        <strain evidence="1">YIM B02566</strain>
    </source>
</reference>
<organism evidence="1 2">
    <name type="scientific">Taklimakanibacter albus</name>
    <dbReference type="NCBI Taxonomy" id="2800327"/>
    <lineage>
        <taxon>Bacteria</taxon>
        <taxon>Pseudomonadati</taxon>
        <taxon>Pseudomonadota</taxon>
        <taxon>Alphaproteobacteria</taxon>
        <taxon>Hyphomicrobiales</taxon>
        <taxon>Aestuariivirgaceae</taxon>
        <taxon>Taklimakanibacter</taxon>
    </lineage>
</organism>
<evidence type="ECO:0000313" key="2">
    <source>
        <dbReference type="Proteomes" id="UP000616151"/>
    </source>
</evidence>
<sequence length="468" mass="50335">MTDDLNWLSATKLVKAYKKKKLSPVDMTRACLAQIARHDKKINAMCLVDEKAALKQAQASEKRWHKGEPLGAVDGVPTLVKDLILVKGWPTLRGSKTVDRNQAWDHDGPSVARLREEGAVLLGLTTTPEFGWKGVTDSPLTGITRNPWDTTKTPGGSSGGSSAAVAAGYAPLALGTDGGGSIRIPAGFSGIFGHKPSFGRVPAWPLSPFGTVAHTGPMTRRVADAALMMNVIAKPDLRDWHSLPYDGRDYGKGLDKGVKGLRIAFSPALGHADVDPEVAEAVQKAVNILRAQGAKIDIVDPGFPDPGPIFRVLWWSGARALLGRLPAAKKKLLDPGLADVVKQSLEMTPEDYFDAVKARGALGTQMRQFMEKYDLLVTPTLPIPAFDAGKLSPVDDGTGKWVNWTPFSYPFNLTQQPAASVPCGFTKAGLPIGLHIIGRMFDDAGVLRAAEAYEDASDWHKRRPTLEG</sequence>
<proteinExistence type="predicted"/>
<gene>
    <name evidence="1" type="ORF">JHL16_13335</name>
</gene>